<evidence type="ECO:0000259" key="3">
    <source>
        <dbReference type="PROSITE" id="PS50902"/>
    </source>
</evidence>
<dbReference type="InterPro" id="IPR036866">
    <property type="entry name" value="RibonucZ/Hydroxyglut_hydro"/>
</dbReference>
<evidence type="ECO:0000313" key="4">
    <source>
        <dbReference type="EMBL" id="MDP0971074.1"/>
    </source>
</evidence>
<dbReference type="Gene3D" id="3.40.50.360">
    <property type="match status" value="1"/>
</dbReference>
<dbReference type="EMBL" id="JAUUIA010000287">
    <property type="protein sequence ID" value="MDP0971074.1"/>
    <property type="molecule type" value="Genomic_DNA"/>
</dbReference>
<comment type="caution">
    <text evidence="4">The sequence shown here is derived from an EMBL/GenBank/DDBJ whole genome shotgun (WGS) entry which is preliminary data.</text>
</comment>
<name>A0AAW8AK93_KLEPN</name>
<sequence>AAKRYYAEIMMPFRQNIQNHLQMLKKLTIAIIAPSHGPVYEHPDFILKNYQEWVSDSVRNEVVIPYVSMHGSTEAMVNYLVEQLISRGARVTP</sequence>
<feature type="non-terminal residue" evidence="4">
    <location>
        <position position="93"/>
    </location>
</feature>
<evidence type="ECO:0000256" key="2">
    <source>
        <dbReference type="ARBA" id="ARBA00022643"/>
    </source>
</evidence>
<dbReference type="SUPFAM" id="SSF56281">
    <property type="entry name" value="Metallo-hydrolase/oxidoreductase"/>
    <property type="match status" value="1"/>
</dbReference>
<reference evidence="4" key="1">
    <citation type="submission" date="2023-07" db="EMBL/GenBank/DDBJ databases">
        <authorList>
            <person name="Peng Z."/>
        </authorList>
    </citation>
    <scope>NUCLEOTIDE SEQUENCE</scope>
    <source>
        <strain evidence="4">KP219</strain>
    </source>
</reference>
<keyword evidence="2" id="KW-0288">FMN</keyword>
<dbReference type="GO" id="GO:0010181">
    <property type="term" value="F:FMN binding"/>
    <property type="evidence" value="ECO:0007669"/>
    <property type="project" value="InterPro"/>
</dbReference>
<feature type="domain" description="Flavodoxin-like" evidence="3">
    <location>
        <begin position="62"/>
        <end position="93"/>
    </location>
</feature>
<evidence type="ECO:0000256" key="1">
    <source>
        <dbReference type="ARBA" id="ARBA00022630"/>
    </source>
</evidence>
<gene>
    <name evidence="4" type="ORF">Q6294_29470</name>
</gene>
<dbReference type="PANTHER" id="PTHR43717">
    <property type="entry name" value="ANAEROBIC NITRIC OXIDE REDUCTASE FLAVORUBREDOXIN"/>
    <property type="match status" value="1"/>
</dbReference>
<dbReference type="PROSITE" id="PS50902">
    <property type="entry name" value="FLAVODOXIN_LIKE"/>
    <property type="match status" value="1"/>
</dbReference>
<protein>
    <recommendedName>
        <fullName evidence="3">Flavodoxin-like domain-containing protein</fullName>
    </recommendedName>
</protein>
<dbReference type="Proteomes" id="UP001244490">
    <property type="component" value="Unassembled WGS sequence"/>
</dbReference>
<evidence type="ECO:0000313" key="5">
    <source>
        <dbReference type="Proteomes" id="UP001244490"/>
    </source>
</evidence>
<dbReference type="AlphaFoldDB" id="A0AAW8AK93"/>
<keyword evidence="1" id="KW-0285">Flavoprotein</keyword>
<feature type="non-terminal residue" evidence="4">
    <location>
        <position position="1"/>
    </location>
</feature>
<dbReference type="InterPro" id="IPR008254">
    <property type="entry name" value="Flavodoxin/NO_synth"/>
</dbReference>
<proteinExistence type="predicted"/>
<organism evidence="4 5">
    <name type="scientific">Klebsiella pneumoniae</name>
    <dbReference type="NCBI Taxonomy" id="573"/>
    <lineage>
        <taxon>Bacteria</taxon>
        <taxon>Pseudomonadati</taxon>
        <taxon>Pseudomonadota</taxon>
        <taxon>Gammaproteobacteria</taxon>
        <taxon>Enterobacterales</taxon>
        <taxon>Enterobacteriaceae</taxon>
        <taxon>Klebsiella/Raoultella group</taxon>
        <taxon>Klebsiella</taxon>
        <taxon>Klebsiella pneumoniae complex</taxon>
    </lineage>
</organism>
<dbReference type="InterPro" id="IPR029039">
    <property type="entry name" value="Flavoprotein-like_sf"/>
</dbReference>
<dbReference type="PANTHER" id="PTHR43717:SF1">
    <property type="entry name" value="ANAEROBIC NITRIC OXIDE REDUCTASE FLAVORUBREDOXIN"/>
    <property type="match status" value="1"/>
</dbReference>
<accession>A0AAW8AK93</accession>
<dbReference type="Gene3D" id="3.60.15.10">
    <property type="entry name" value="Ribonuclease Z/Hydroxyacylglutathione hydrolase-like"/>
    <property type="match status" value="1"/>
</dbReference>